<evidence type="ECO:0000256" key="1">
    <source>
        <dbReference type="ARBA" id="ARBA00022438"/>
    </source>
</evidence>
<dbReference type="Gene3D" id="2.140.10.30">
    <property type="entry name" value="Dipeptidylpeptidase IV, N-terminal domain"/>
    <property type="match status" value="1"/>
</dbReference>
<dbReference type="AlphaFoldDB" id="A0A0C2DXE7"/>
<protein>
    <recommendedName>
        <fullName evidence="4">Dipeptidylpeptidase IV N-terminal domain-containing protein</fullName>
    </recommendedName>
</protein>
<dbReference type="Pfam" id="PF00930">
    <property type="entry name" value="DPPIV_N"/>
    <property type="match status" value="1"/>
</dbReference>
<dbReference type="EMBL" id="KN726627">
    <property type="protein sequence ID" value="KIH67617.1"/>
    <property type="molecule type" value="Genomic_DNA"/>
</dbReference>
<evidence type="ECO:0000313" key="5">
    <source>
        <dbReference type="EMBL" id="KIH67617.1"/>
    </source>
</evidence>
<dbReference type="GO" id="GO:0004177">
    <property type="term" value="F:aminopeptidase activity"/>
    <property type="evidence" value="ECO:0007669"/>
    <property type="project" value="UniProtKB-KW"/>
</dbReference>
<dbReference type="InterPro" id="IPR002469">
    <property type="entry name" value="Peptidase_S9B_N"/>
</dbReference>
<dbReference type="PANTHER" id="PTHR11731:SF200">
    <property type="entry name" value="DIPEPTIDYL PEPTIDASE 10, ISOFORM B"/>
    <property type="match status" value="1"/>
</dbReference>
<evidence type="ECO:0000313" key="6">
    <source>
        <dbReference type="Proteomes" id="UP000054047"/>
    </source>
</evidence>
<dbReference type="GO" id="GO:0008239">
    <property type="term" value="F:dipeptidyl-peptidase activity"/>
    <property type="evidence" value="ECO:0007669"/>
    <property type="project" value="TreeGrafter"/>
</dbReference>
<evidence type="ECO:0000259" key="4">
    <source>
        <dbReference type="Pfam" id="PF00930"/>
    </source>
</evidence>
<keyword evidence="1" id="KW-0645">Protease</keyword>
<evidence type="ECO:0000256" key="3">
    <source>
        <dbReference type="ARBA" id="ARBA00023180"/>
    </source>
</evidence>
<keyword evidence="1" id="KW-0378">Hydrolase</keyword>
<sequence length="153" mass="18300">MEKLPTEFRCRRRRRQRYRSEEFENYHRTIAVVLTHTRYEASPDLQYFALFKPTSDQVHRKFNATNTVSIVNRETLVTYKVGIAKTDDEAQRIFKWNPVDNDYIFWQDGHLYYSDSAESATSVRISNGSPNWEHGIFDWLYEEEIFGRDSTKT</sequence>
<organism evidence="5 6">
    <name type="scientific">Ancylostoma duodenale</name>
    <dbReference type="NCBI Taxonomy" id="51022"/>
    <lineage>
        <taxon>Eukaryota</taxon>
        <taxon>Metazoa</taxon>
        <taxon>Ecdysozoa</taxon>
        <taxon>Nematoda</taxon>
        <taxon>Chromadorea</taxon>
        <taxon>Rhabditida</taxon>
        <taxon>Rhabditina</taxon>
        <taxon>Rhabditomorpha</taxon>
        <taxon>Strongyloidea</taxon>
        <taxon>Ancylostomatidae</taxon>
        <taxon>Ancylostomatinae</taxon>
        <taxon>Ancylostoma</taxon>
    </lineage>
</organism>
<dbReference type="Proteomes" id="UP000054047">
    <property type="component" value="Unassembled WGS sequence"/>
</dbReference>
<dbReference type="OrthoDB" id="16520at2759"/>
<name>A0A0C2DXE7_9BILA</name>
<keyword evidence="6" id="KW-1185">Reference proteome</keyword>
<keyword evidence="3" id="KW-0325">Glycoprotein</keyword>
<dbReference type="GO" id="GO:0008236">
    <property type="term" value="F:serine-type peptidase activity"/>
    <property type="evidence" value="ECO:0007669"/>
    <property type="project" value="UniProtKB-KW"/>
</dbReference>
<accession>A0A0C2DXE7</accession>
<reference evidence="5 6" key="1">
    <citation type="submission" date="2013-12" db="EMBL/GenBank/DDBJ databases">
        <title>Draft genome of the parsitic nematode Ancylostoma duodenale.</title>
        <authorList>
            <person name="Mitreva M."/>
        </authorList>
    </citation>
    <scope>NUCLEOTIDE SEQUENCE [LARGE SCALE GENOMIC DNA]</scope>
    <source>
        <strain evidence="5 6">Zhejiang</strain>
    </source>
</reference>
<keyword evidence="1" id="KW-0031">Aminopeptidase</keyword>
<dbReference type="PANTHER" id="PTHR11731">
    <property type="entry name" value="PROTEASE FAMILY S9B,C DIPEPTIDYL-PEPTIDASE IV-RELATED"/>
    <property type="match status" value="1"/>
</dbReference>
<evidence type="ECO:0000256" key="2">
    <source>
        <dbReference type="ARBA" id="ARBA00022825"/>
    </source>
</evidence>
<dbReference type="GO" id="GO:0005886">
    <property type="term" value="C:plasma membrane"/>
    <property type="evidence" value="ECO:0007669"/>
    <property type="project" value="TreeGrafter"/>
</dbReference>
<proteinExistence type="predicted"/>
<keyword evidence="2" id="KW-0720">Serine protease</keyword>
<dbReference type="InterPro" id="IPR050278">
    <property type="entry name" value="Serine_Prot_S9B/DPPIV"/>
</dbReference>
<feature type="domain" description="Dipeptidylpeptidase IV N-terminal" evidence="4">
    <location>
        <begin position="42"/>
        <end position="150"/>
    </location>
</feature>
<gene>
    <name evidence="5" type="ORF">ANCDUO_02047</name>
</gene>
<dbReference type="SUPFAM" id="SSF82171">
    <property type="entry name" value="DPP6 N-terminal domain-like"/>
    <property type="match status" value="1"/>
</dbReference>
<dbReference type="GO" id="GO:0006508">
    <property type="term" value="P:proteolysis"/>
    <property type="evidence" value="ECO:0007669"/>
    <property type="project" value="InterPro"/>
</dbReference>